<evidence type="ECO:0000313" key="11">
    <source>
        <dbReference type="Proteomes" id="UP000050501"/>
    </source>
</evidence>
<evidence type="ECO:0000313" key="9">
    <source>
        <dbReference type="EMBL" id="KPL80418.1"/>
    </source>
</evidence>
<dbReference type="SMART" id="SM00448">
    <property type="entry name" value="REC"/>
    <property type="match status" value="1"/>
</dbReference>
<dbReference type="PANTHER" id="PTHR48111">
    <property type="entry name" value="REGULATOR OF RPOS"/>
    <property type="match status" value="1"/>
</dbReference>
<dbReference type="InterPro" id="IPR000160">
    <property type="entry name" value="GGDEF_dom"/>
</dbReference>
<dbReference type="GO" id="GO:0005829">
    <property type="term" value="C:cytosol"/>
    <property type="evidence" value="ECO:0007669"/>
    <property type="project" value="TreeGrafter"/>
</dbReference>
<evidence type="ECO:0008006" key="12">
    <source>
        <dbReference type="Google" id="ProtNLM"/>
    </source>
</evidence>
<dbReference type="FunFam" id="3.40.50.2300:FF:000001">
    <property type="entry name" value="DNA-binding response regulator PhoB"/>
    <property type="match status" value="1"/>
</dbReference>
<evidence type="ECO:0000256" key="5">
    <source>
        <dbReference type="ARBA" id="ARBA00023163"/>
    </source>
</evidence>
<evidence type="ECO:0000256" key="6">
    <source>
        <dbReference type="PROSITE-ProRule" id="PRU00169"/>
    </source>
</evidence>
<organism evidence="9 11">
    <name type="scientific">Levilinea saccharolytica</name>
    <dbReference type="NCBI Taxonomy" id="229921"/>
    <lineage>
        <taxon>Bacteria</taxon>
        <taxon>Bacillati</taxon>
        <taxon>Chloroflexota</taxon>
        <taxon>Anaerolineae</taxon>
        <taxon>Anaerolineales</taxon>
        <taxon>Anaerolineaceae</taxon>
        <taxon>Levilinea</taxon>
    </lineage>
</organism>
<dbReference type="Pfam" id="PF00072">
    <property type="entry name" value="Response_reg"/>
    <property type="match status" value="1"/>
</dbReference>
<evidence type="ECO:0000256" key="1">
    <source>
        <dbReference type="ARBA" id="ARBA00022553"/>
    </source>
</evidence>
<feature type="domain" description="GGDEF" evidence="8">
    <location>
        <begin position="153"/>
        <end position="300"/>
    </location>
</feature>
<dbReference type="SUPFAM" id="SSF55073">
    <property type="entry name" value="Nucleotide cyclase"/>
    <property type="match status" value="1"/>
</dbReference>
<proteinExistence type="predicted"/>
<reference evidence="9 11" key="1">
    <citation type="submission" date="2015-07" db="EMBL/GenBank/DDBJ databases">
        <title>Genome sequence of Levilinea saccharolytica DSM 16555.</title>
        <authorList>
            <person name="Hemp J."/>
            <person name="Ward L.M."/>
            <person name="Pace L.A."/>
            <person name="Fischer W.W."/>
        </authorList>
    </citation>
    <scope>NUCLEOTIDE SEQUENCE [LARGE SCALE GENOMIC DNA]</scope>
    <source>
        <strain evidence="9 11">KIBI-1</strain>
    </source>
</reference>
<dbReference type="GO" id="GO:0032993">
    <property type="term" value="C:protein-DNA complex"/>
    <property type="evidence" value="ECO:0007669"/>
    <property type="project" value="TreeGrafter"/>
</dbReference>
<dbReference type="Gene3D" id="3.40.50.2300">
    <property type="match status" value="1"/>
</dbReference>
<evidence type="ECO:0000256" key="4">
    <source>
        <dbReference type="ARBA" id="ARBA00023125"/>
    </source>
</evidence>
<dbReference type="Pfam" id="PF00990">
    <property type="entry name" value="GGDEF"/>
    <property type="match status" value="1"/>
</dbReference>
<dbReference type="Gene3D" id="6.10.250.690">
    <property type="match status" value="1"/>
</dbReference>
<dbReference type="InterPro" id="IPR011006">
    <property type="entry name" value="CheY-like_superfamily"/>
</dbReference>
<evidence type="ECO:0000259" key="7">
    <source>
        <dbReference type="PROSITE" id="PS50110"/>
    </source>
</evidence>
<evidence type="ECO:0000256" key="2">
    <source>
        <dbReference type="ARBA" id="ARBA00023012"/>
    </source>
</evidence>
<dbReference type="InterPro" id="IPR043128">
    <property type="entry name" value="Rev_trsase/Diguanyl_cyclase"/>
</dbReference>
<dbReference type="InterPro" id="IPR029787">
    <property type="entry name" value="Nucleotide_cyclase"/>
</dbReference>
<feature type="modified residue" description="4-aspartylphosphate" evidence="6">
    <location>
        <position position="54"/>
    </location>
</feature>
<accession>A0A0N8GPB3</accession>
<dbReference type="AlphaFoldDB" id="A0A0N8GPB3"/>
<gene>
    <name evidence="9" type="ORF">ADN01_12145</name>
    <name evidence="10" type="ORF">ADN01_12240</name>
</gene>
<dbReference type="GO" id="GO:0006355">
    <property type="term" value="P:regulation of DNA-templated transcription"/>
    <property type="evidence" value="ECO:0007669"/>
    <property type="project" value="TreeGrafter"/>
</dbReference>
<name>A0A0N8GPB3_9CHLR</name>
<keyword evidence="3" id="KW-0805">Transcription regulation</keyword>
<dbReference type="OrthoDB" id="9813903at2"/>
<keyword evidence="5" id="KW-0804">Transcription</keyword>
<keyword evidence="1 6" id="KW-0597">Phosphoprotein</keyword>
<dbReference type="Gene3D" id="3.30.70.270">
    <property type="match status" value="1"/>
</dbReference>
<dbReference type="CDD" id="cd17574">
    <property type="entry name" value="REC_OmpR"/>
    <property type="match status" value="1"/>
</dbReference>
<dbReference type="InterPro" id="IPR001789">
    <property type="entry name" value="Sig_transdc_resp-reg_receiver"/>
</dbReference>
<dbReference type="EMBL" id="LGCM01000042">
    <property type="protein sequence ID" value="KPL80418.1"/>
    <property type="molecule type" value="Genomic_DNA"/>
</dbReference>
<keyword evidence="2" id="KW-0902">Two-component regulatory system</keyword>
<keyword evidence="11" id="KW-1185">Reference proteome</keyword>
<feature type="domain" description="Response regulatory" evidence="7">
    <location>
        <begin position="5"/>
        <end position="121"/>
    </location>
</feature>
<keyword evidence="4" id="KW-0238">DNA-binding</keyword>
<dbReference type="SUPFAM" id="SSF52172">
    <property type="entry name" value="CheY-like"/>
    <property type="match status" value="1"/>
</dbReference>
<comment type="caution">
    <text evidence="9">The sequence shown here is derived from an EMBL/GenBank/DDBJ whole genome shotgun (WGS) entry which is preliminary data.</text>
</comment>
<dbReference type="PROSITE" id="PS50110">
    <property type="entry name" value="RESPONSE_REGULATORY"/>
    <property type="match status" value="1"/>
</dbReference>
<dbReference type="STRING" id="229921.ADN01_12145"/>
<dbReference type="SMART" id="SM00267">
    <property type="entry name" value="GGDEF"/>
    <property type="match status" value="1"/>
</dbReference>
<dbReference type="Proteomes" id="UP000050501">
    <property type="component" value="Unassembled WGS sequence"/>
</dbReference>
<evidence type="ECO:0000313" key="10">
    <source>
        <dbReference type="EMBL" id="KPL80432.1"/>
    </source>
</evidence>
<evidence type="ECO:0000256" key="3">
    <source>
        <dbReference type="ARBA" id="ARBA00023015"/>
    </source>
</evidence>
<dbReference type="InterPro" id="IPR039420">
    <property type="entry name" value="WalR-like"/>
</dbReference>
<sequence>MSKARLMIVEDDPDISNMLRIYFNGQGYDVDLAQRGSEALEKTRQVMPHLIVLDIMLPDIDGYEVCRTLRTNTRTSHIPVIFLTQKDERSDKLQGLELGADDYITKPFDIEELKLRVQNAIARAERESLTDPQSGLPAGRLIEDQLRRLIRQKGWAFMDLRINYFDAFKDVYGFIAANDVLRFAGMLLGEVVDTLGTANDFIGHAGGDNFVIMTSETTAGEIRQQLKTRFNEEVQSHYNFMDRQQGFMMAPDDSGKMEKSPLMSLAVGLVSPSTHTFADIREITEIAAEERRLDAAASNG</sequence>
<evidence type="ECO:0000259" key="8">
    <source>
        <dbReference type="PROSITE" id="PS50887"/>
    </source>
</evidence>
<dbReference type="RefSeq" id="WP_062417589.1">
    <property type="nucleotide sequence ID" value="NZ_DF967974.1"/>
</dbReference>
<dbReference type="PANTHER" id="PTHR48111:SF4">
    <property type="entry name" value="DNA-BINDING DUAL TRANSCRIPTIONAL REGULATOR OMPR"/>
    <property type="match status" value="1"/>
</dbReference>
<dbReference type="GO" id="GO:0000156">
    <property type="term" value="F:phosphorelay response regulator activity"/>
    <property type="evidence" value="ECO:0007669"/>
    <property type="project" value="TreeGrafter"/>
</dbReference>
<dbReference type="PROSITE" id="PS50887">
    <property type="entry name" value="GGDEF"/>
    <property type="match status" value="1"/>
</dbReference>
<dbReference type="EMBL" id="LGCM01000042">
    <property type="protein sequence ID" value="KPL80432.1"/>
    <property type="molecule type" value="Genomic_DNA"/>
</dbReference>
<protein>
    <recommendedName>
        <fullName evidence="12">Diguanylate cyclase</fullName>
    </recommendedName>
</protein>
<dbReference type="GO" id="GO:0000976">
    <property type="term" value="F:transcription cis-regulatory region binding"/>
    <property type="evidence" value="ECO:0007669"/>
    <property type="project" value="TreeGrafter"/>
</dbReference>